<dbReference type="Proteomes" id="UP000184932">
    <property type="component" value="Unassembled WGS sequence"/>
</dbReference>
<feature type="domain" description="HTH cro/C1-type" evidence="2">
    <location>
        <begin position="20"/>
        <end position="74"/>
    </location>
</feature>
<dbReference type="EMBL" id="FSRL01000001">
    <property type="protein sequence ID" value="SIN81161.1"/>
    <property type="molecule type" value="Genomic_DNA"/>
</dbReference>
<dbReference type="RefSeq" id="WP_074254806.1">
    <property type="nucleotide sequence ID" value="NZ_FSRL01000001.1"/>
</dbReference>
<dbReference type="AlphaFoldDB" id="A0A1N6EDY1"/>
<feature type="coiled-coil region" evidence="1">
    <location>
        <begin position="106"/>
        <end position="133"/>
    </location>
</feature>
<dbReference type="SUPFAM" id="SSF47413">
    <property type="entry name" value="lambda repressor-like DNA-binding domains"/>
    <property type="match status" value="1"/>
</dbReference>
<evidence type="ECO:0000256" key="1">
    <source>
        <dbReference type="SAM" id="Coils"/>
    </source>
</evidence>
<evidence type="ECO:0000313" key="3">
    <source>
        <dbReference type="EMBL" id="SIN81161.1"/>
    </source>
</evidence>
<dbReference type="Gene3D" id="1.10.260.40">
    <property type="entry name" value="lambda repressor-like DNA-binding domains"/>
    <property type="match status" value="1"/>
</dbReference>
<dbReference type="PANTHER" id="PTHR43236">
    <property type="entry name" value="ANTITOXIN HIGA1"/>
    <property type="match status" value="1"/>
</dbReference>
<dbReference type="SMART" id="SM00530">
    <property type="entry name" value="HTH_XRE"/>
    <property type="match status" value="1"/>
</dbReference>
<gene>
    <name evidence="3" type="ORF">SAMN05444002_0643</name>
</gene>
<dbReference type="STRING" id="1217970.SAMN05444002_0643"/>
<dbReference type="GO" id="GO:0003677">
    <property type="term" value="F:DNA binding"/>
    <property type="evidence" value="ECO:0007669"/>
    <property type="project" value="InterPro"/>
</dbReference>
<dbReference type="Pfam" id="PF01381">
    <property type="entry name" value="HTH_3"/>
    <property type="match status" value="1"/>
</dbReference>
<evidence type="ECO:0000259" key="2">
    <source>
        <dbReference type="PROSITE" id="PS50943"/>
    </source>
</evidence>
<proteinExistence type="predicted"/>
<dbReference type="InterPro" id="IPR001387">
    <property type="entry name" value="Cro/C1-type_HTH"/>
</dbReference>
<keyword evidence="1" id="KW-0175">Coiled coil</keyword>
<dbReference type="InterPro" id="IPR010982">
    <property type="entry name" value="Lambda_DNA-bd_dom_sf"/>
</dbReference>
<name>A0A1N6EDY1_9RHOB</name>
<reference evidence="4" key="1">
    <citation type="submission" date="2016-11" db="EMBL/GenBank/DDBJ databases">
        <authorList>
            <person name="Varghese N."/>
            <person name="Submissions S."/>
        </authorList>
    </citation>
    <scope>NUCLEOTIDE SEQUENCE [LARGE SCALE GENOMIC DNA]</scope>
    <source>
        <strain evidence="4">DSM 29440</strain>
    </source>
</reference>
<dbReference type="CDD" id="cd00093">
    <property type="entry name" value="HTH_XRE"/>
    <property type="match status" value="1"/>
</dbReference>
<dbReference type="OrthoDB" id="5659783at2"/>
<dbReference type="PROSITE" id="PS50943">
    <property type="entry name" value="HTH_CROC1"/>
    <property type="match status" value="1"/>
</dbReference>
<protein>
    <submittedName>
        <fullName evidence="3">Transcriptional regulator, XRE family</fullName>
    </submittedName>
</protein>
<dbReference type="PANTHER" id="PTHR43236:SF2">
    <property type="entry name" value="BLL0069 PROTEIN"/>
    <property type="match status" value="1"/>
</dbReference>
<sequence>MESETGGWFDAETATFGDRVAGAREAMGWSQKQLAERLGVKAKTVRQWENDSAEPRANKLQMLAGMLGVSMRWLLSGEGPGIEAPLPEGVVPATAPAELAGLLAEIRAVRGEMVLQAQRLERLEQRLAVALEATQ</sequence>
<evidence type="ECO:0000313" key="4">
    <source>
        <dbReference type="Proteomes" id="UP000184932"/>
    </source>
</evidence>
<keyword evidence="4" id="KW-1185">Reference proteome</keyword>
<organism evidence="3 4">
    <name type="scientific">Vannielia litorea</name>
    <dbReference type="NCBI Taxonomy" id="1217970"/>
    <lineage>
        <taxon>Bacteria</taxon>
        <taxon>Pseudomonadati</taxon>
        <taxon>Pseudomonadota</taxon>
        <taxon>Alphaproteobacteria</taxon>
        <taxon>Rhodobacterales</taxon>
        <taxon>Paracoccaceae</taxon>
        <taxon>Vannielia</taxon>
    </lineage>
</organism>
<dbReference type="InterPro" id="IPR052345">
    <property type="entry name" value="Rad_response_metalloprotease"/>
</dbReference>
<accession>A0A1N6EDY1</accession>